<sequence>MLDNVPFTQAGKSVVCYLGYSEDNGYCRYCDCGLMGRCSFENGEKYVTAMQVTFPKTEHAKNVIAVKWGILFL</sequence>
<dbReference type="EMBL" id="BPLR01010292">
    <property type="protein sequence ID" value="GIY38343.1"/>
    <property type="molecule type" value="Genomic_DNA"/>
</dbReference>
<evidence type="ECO:0000313" key="1">
    <source>
        <dbReference type="EMBL" id="GIY38343.1"/>
    </source>
</evidence>
<proteinExistence type="predicted"/>
<evidence type="ECO:0000313" key="2">
    <source>
        <dbReference type="Proteomes" id="UP001054945"/>
    </source>
</evidence>
<keyword evidence="2" id="KW-1185">Reference proteome</keyword>
<gene>
    <name evidence="1" type="ORF">CEXT_254431</name>
</gene>
<organism evidence="1 2">
    <name type="scientific">Caerostris extrusa</name>
    <name type="common">Bark spider</name>
    <name type="synonym">Caerostris bankana</name>
    <dbReference type="NCBI Taxonomy" id="172846"/>
    <lineage>
        <taxon>Eukaryota</taxon>
        <taxon>Metazoa</taxon>
        <taxon>Ecdysozoa</taxon>
        <taxon>Arthropoda</taxon>
        <taxon>Chelicerata</taxon>
        <taxon>Arachnida</taxon>
        <taxon>Araneae</taxon>
        <taxon>Araneomorphae</taxon>
        <taxon>Entelegynae</taxon>
        <taxon>Araneoidea</taxon>
        <taxon>Araneidae</taxon>
        <taxon>Caerostris</taxon>
    </lineage>
</organism>
<dbReference type="Proteomes" id="UP001054945">
    <property type="component" value="Unassembled WGS sequence"/>
</dbReference>
<protein>
    <submittedName>
        <fullName evidence="1">Uncharacterized protein</fullName>
    </submittedName>
</protein>
<accession>A0AAV4T3B4</accession>
<name>A0AAV4T3B4_CAEEX</name>
<dbReference type="AlphaFoldDB" id="A0AAV4T3B4"/>
<comment type="caution">
    <text evidence="1">The sequence shown here is derived from an EMBL/GenBank/DDBJ whole genome shotgun (WGS) entry which is preliminary data.</text>
</comment>
<reference evidence="1 2" key="1">
    <citation type="submission" date="2021-06" db="EMBL/GenBank/DDBJ databases">
        <title>Caerostris extrusa draft genome.</title>
        <authorList>
            <person name="Kono N."/>
            <person name="Arakawa K."/>
        </authorList>
    </citation>
    <scope>NUCLEOTIDE SEQUENCE [LARGE SCALE GENOMIC DNA]</scope>
</reference>